<comment type="similarity">
    <text evidence="5">Belongs to the ZapD family.</text>
</comment>
<dbReference type="STRING" id="69222.BG55_09335"/>
<keyword evidence="7" id="KW-1185">Reference proteome</keyword>
<evidence type="ECO:0000313" key="6">
    <source>
        <dbReference type="EMBL" id="EXU75811.1"/>
    </source>
</evidence>
<evidence type="ECO:0000256" key="1">
    <source>
        <dbReference type="ARBA" id="ARBA00022490"/>
    </source>
</evidence>
<comment type="subunit">
    <text evidence="5">Interacts with FtsZ.</text>
</comment>
<dbReference type="Proteomes" id="UP000019918">
    <property type="component" value="Unassembled WGS sequence"/>
</dbReference>
<dbReference type="EMBL" id="JFHN01000044">
    <property type="protein sequence ID" value="EXU75811.1"/>
    <property type="molecule type" value="Genomic_DNA"/>
</dbReference>
<protein>
    <recommendedName>
        <fullName evidence="5">Cell division protein ZapD</fullName>
    </recommendedName>
    <alternativeName>
        <fullName evidence="5">Z ring-associated protein D</fullName>
    </alternativeName>
</protein>
<dbReference type="Gene3D" id="1.10.3900.10">
    <property type="entry name" value="YacF-like"/>
    <property type="match status" value="1"/>
</dbReference>
<accession>A0A014M1W4</accession>
<dbReference type="OrthoDB" id="5294622at2"/>
<dbReference type="InterPro" id="IPR009777">
    <property type="entry name" value="ZapD"/>
</dbReference>
<comment type="function">
    <text evidence="5">Cell division factor that enhances FtsZ-ring assembly. Directly interacts with FtsZ and promotes bundling of FtsZ protofilaments, with a reduction in FtsZ GTPase activity.</text>
</comment>
<gene>
    <name evidence="5" type="primary">zapD</name>
    <name evidence="6" type="ORF">BG55_09335</name>
</gene>
<dbReference type="FunFam" id="2.60.440.10:FF:000001">
    <property type="entry name" value="Cell division protein ZapD"/>
    <property type="match status" value="1"/>
</dbReference>
<name>A0A014M1W4_9GAMM</name>
<dbReference type="AlphaFoldDB" id="A0A014M1W4"/>
<dbReference type="NCBIfam" id="NF003653">
    <property type="entry name" value="PRK05287.1-1"/>
    <property type="match status" value="1"/>
</dbReference>
<dbReference type="GO" id="GO:0005737">
    <property type="term" value="C:cytoplasm"/>
    <property type="evidence" value="ECO:0007669"/>
    <property type="project" value="UniProtKB-SubCell"/>
</dbReference>
<keyword evidence="3 5" id="KW-0717">Septation</keyword>
<dbReference type="RefSeq" id="WP_034936604.1">
    <property type="nucleotide sequence ID" value="NZ_JFHN01000044.1"/>
</dbReference>
<evidence type="ECO:0000256" key="2">
    <source>
        <dbReference type="ARBA" id="ARBA00022618"/>
    </source>
</evidence>
<sequence>MSISVLFEHPLNEKMRTWLRIEFLINQLDQSRHITDSLSALTFFRNTAELLDVFERGELRTEIVKELDRQQQKLRLWSEVPGVDRELITSLGKDLNACATVLMAAPRMGQLLREDRLIALVRQRLSIPGGCCSFDLPTLHIWLHIAQEVRDAQVNLWMDSLAPIGDSLKLILNLIRQSGEFHLQTSLNGFFQDNAEGADLLRLQLALDDSLYPQVSGHKSRYAIRFLPLDSERGVVPARLDFQLACC</sequence>
<dbReference type="InterPro" id="IPR027462">
    <property type="entry name" value="ZapD_C"/>
</dbReference>
<comment type="caution">
    <text evidence="6">The sequence shown here is derived from an EMBL/GenBank/DDBJ whole genome shotgun (WGS) entry which is preliminary data.</text>
</comment>
<dbReference type="HAMAP" id="MF_01092">
    <property type="entry name" value="ZapD"/>
    <property type="match status" value="1"/>
</dbReference>
<evidence type="ECO:0000256" key="5">
    <source>
        <dbReference type="HAMAP-Rule" id="MF_01092"/>
    </source>
</evidence>
<dbReference type="GO" id="GO:0000917">
    <property type="term" value="P:division septum assembly"/>
    <property type="evidence" value="ECO:0007669"/>
    <property type="project" value="UniProtKB-KW"/>
</dbReference>
<keyword evidence="1 5" id="KW-0963">Cytoplasm</keyword>
<comment type="subcellular location">
    <subcellularLocation>
        <location evidence="5">Cytoplasm</location>
    </subcellularLocation>
    <text evidence="5">Localizes to mid-cell in an FtsZ-dependent manner.</text>
</comment>
<evidence type="ECO:0000256" key="4">
    <source>
        <dbReference type="ARBA" id="ARBA00023306"/>
    </source>
</evidence>
<dbReference type="Gene3D" id="2.60.440.10">
    <property type="entry name" value="YacF-like domains"/>
    <property type="match status" value="1"/>
</dbReference>
<dbReference type="InterPro" id="IPR036268">
    <property type="entry name" value="ZapD_sf"/>
</dbReference>
<proteinExistence type="inferred from homology"/>
<dbReference type="NCBIfam" id="NF003655">
    <property type="entry name" value="PRK05287.1-3"/>
    <property type="match status" value="1"/>
</dbReference>
<dbReference type="Pfam" id="PF07072">
    <property type="entry name" value="ZapD"/>
    <property type="match status" value="1"/>
</dbReference>
<dbReference type="PANTHER" id="PTHR39455">
    <property type="entry name" value="CELL DIVISION PROTEIN ZAPD"/>
    <property type="match status" value="1"/>
</dbReference>
<dbReference type="PANTHER" id="PTHR39455:SF1">
    <property type="entry name" value="CELL DIVISION PROTEIN ZAPD"/>
    <property type="match status" value="1"/>
</dbReference>
<keyword evidence="4 5" id="KW-0131">Cell cycle</keyword>
<evidence type="ECO:0000256" key="3">
    <source>
        <dbReference type="ARBA" id="ARBA00023210"/>
    </source>
</evidence>
<dbReference type="PATRIC" id="fig|69222.5.peg.1924"/>
<organism evidence="6 7">
    <name type="scientific">Erwinia mallotivora</name>
    <dbReference type="NCBI Taxonomy" id="69222"/>
    <lineage>
        <taxon>Bacteria</taxon>
        <taxon>Pseudomonadati</taxon>
        <taxon>Pseudomonadota</taxon>
        <taxon>Gammaproteobacteria</taxon>
        <taxon>Enterobacterales</taxon>
        <taxon>Erwiniaceae</taxon>
        <taxon>Erwinia</taxon>
    </lineage>
</organism>
<dbReference type="GO" id="GO:0032153">
    <property type="term" value="C:cell division site"/>
    <property type="evidence" value="ECO:0007669"/>
    <property type="project" value="TreeGrafter"/>
</dbReference>
<keyword evidence="2 5" id="KW-0132">Cell division</keyword>
<evidence type="ECO:0000313" key="7">
    <source>
        <dbReference type="Proteomes" id="UP000019918"/>
    </source>
</evidence>
<dbReference type="SUPFAM" id="SSF160950">
    <property type="entry name" value="YacF-like"/>
    <property type="match status" value="1"/>
</dbReference>
<reference evidence="6 7" key="1">
    <citation type="submission" date="2014-02" db="EMBL/GenBank/DDBJ databases">
        <title>Draft genome of Erwinia mallotivora strain BT-MARDI, a papaya dieback pathogen.</title>
        <authorList>
            <person name="Redzuan R."/>
            <person name="Abu Bakar N."/>
            <person name="Badrun R."/>
            <person name="Mohd Raih M.F."/>
            <person name="Rozano L."/>
            <person name="Mat Amin N."/>
        </authorList>
    </citation>
    <scope>NUCLEOTIDE SEQUENCE [LARGE SCALE GENOMIC DNA]</scope>
    <source>
        <strain evidence="6 7">BT-MARDI</strain>
    </source>
</reference>
<dbReference type="GO" id="GO:0043093">
    <property type="term" value="P:FtsZ-dependent cytokinesis"/>
    <property type="evidence" value="ECO:0007669"/>
    <property type="project" value="UniProtKB-UniRule"/>
</dbReference>